<dbReference type="Proteomes" id="UP000502823">
    <property type="component" value="Unassembled WGS sequence"/>
</dbReference>
<feature type="domain" description="tRNA intron endonuclease catalytic" evidence="5">
    <location>
        <begin position="359"/>
        <end position="389"/>
    </location>
</feature>
<evidence type="ECO:0000256" key="3">
    <source>
        <dbReference type="ARBA" id="ARBA00034031"/>
    </source>
</evidence>
<comment type="caution">
    <text evidence="6">The sequence shown here is derived from an EMBL/GenBank/DDBJ whole genome shotgun (WGS) entry which is preliminary data.</text>
</comment>
<dbReference type="InterPro" id="IPR036167">
    <property type="entry name" value="tRNA_intron_Endo_cat-like_sf"/>
</dbReference>
<evidence type="ECO:0000313" key="7">
    <source>
        <dbReference type="Proteomes" id="UP000502823"/>
    </source>
</evidence>
<dbReference type="OrthoDB" id="10249562at2759"/>
<dbReference type="GO" id="GO:0000214">
    <property type="term" value="C:tRNA-intron endonuclease complex"/>
    <property type="evidence" value="ECO:0007669"/>
    <property type="project" value="TreeGrafter"/>
</dbReference>
<dbReference type="PANTHER" id="PTHR21227">
    <property type="entry name" value="TRNA-SPLICING ENDONUCLEASE SUBUNIT SEN2"/>
    <property type="match status" value="1"/>
</dbReference>
<dbReference type="CDD" id="cd22363">
    <property type="entry name" value="tRNA-intron_lyase_C"/>
    <property type="match status" value="1"/>
</dbReference>
<gene>
    <name evidence="6" type="ORF">Cfor_04179</name>
</gene>
<dbReference type="InterPro" id="IPR011856">
    <property type="entry name" value="tRNA_endonuc-like_dom_sf"/>
</dbReference>
<dbReference type="AlphaFoldDB" id="A0A6L2PH64"/>
<reference evidence="7" key="1">
    <citation type="submission" date="2020-01" db="EMBL/GenBank/DDBJ databases">
        <title>Draft genome sequence of the Termite Coptotermes fromosanus.</title>
        <authorList>
            <person name="Itakura S."/>
            <person name="Yosikawa Y."/>
            <person name="Umezawa K."/>
        </authorList>
    </citation>
    <scope>NUCLEOTIDE SEQUENCE [LARGE SCALE GENOMIC DNA]</scope>
</reference>
<dbReference type="EMBL" id="BLKM01000329">
    <property type="protein sequence ID" value="GFG31736.1"/>
    <property type="molecule type" value="Genomic_DNA"/>
</dbReference>
<protein>
    <recommendedName>
        <fullName evidence="2">tRNA-intron lyase</fullName>
        <ecNumber evidence="2">4.6.1.16</ecNumber>
    </recommendedName>
</protein>
<evidence type="ECO:0000256" key="4">
    <source>
        <dbReference type="SAM" id="MobiDB-lite"/>
    </source>
</evidence>
<evidence type="ECO:0000256" key="2">
    <source>
        <dbReference type="ARBA" id="ARBA00012573"/>
    </source>
</evidence>
<comment type="similarity">
    <text evidence="1">Belongs to the tRNA-intron endonuclease family.</text>
</comment>
<name>A0A6L2PH64_COPFO</name>
<dbReference type="PANTHER" id="PTHR21227:SF0">
    <property type="entry name" value="TRNA-SPLICING ENDONUCLEASE SUBUNIT SEN2"/>
    <property type="match status" value="1"/>
</dbReference>
<dbReference type="GO" id="GO:0003676">
    <property type="term" value="F:nucleic acid binding"/>
    <property type="evidence" value="ECO:0007669"/>
    <property type="project" value="InterPro"/>
</dbReference>
<dbReference type="GO" id="GO:0005737">
    <property type="term" value="C:cytoplasm"/>
    <property type="evidence" value="ECO:0007669"/>
    <property type="project" value="TreeGrafter"/>
</dbReference>
<sequence length="392" mass="44568">MNFEFGKALLICHESRDSLRLFLDSMEKSFCHVILTLHVVVAFNSLLSQVFFGKGSLSRGNPEFGKERQQTPPFIRHRQWERRYRWAKQMEVMMNDIQTKQEAAVEVGSEGDCNKKIQIRSEITETIGKQASPEPRASIIPEDRAQERNSKKVCGRNITVQQYDAIKANDVVENSNNSDGNSVKDTCVVNTDQALITQESTEVNGSRTVKNPANVDNKTNEHEQKSTTEINNFRITNEQNRNRGAECHISEGDGTIVTSENCSTVEGGTEEYSQSLADKSERMLLVLPDSDSDYEGYLNNVCPRLEEEQFPIHETLHLTLEEAFFLSFSLGCLQVIDLFGNRLSLNGMWQLFRKSQKDFIQKYVTYHYFRSKGWVVKPGIKFGGDFLSYAAG</sequence>
<dbReference type="InterPro" id="IPR006676">
    <property type="entry name" value="tRNA_splic"/>
</dbReference>
<proteinExistence type="inferred from homology"/>
<dbReference type="InterPro" id="IPR006677">
    <property type="entry name" value="tRNA_intron_Endonuc_cat-like"/>
</dbReference>
<dbReference type="SUPFAM" id="SSF53032">
    <property type="entry name" value="tRNA-intron endonuclease catalytic domain-like"/>
    <property type="match status" value="1"/>
</dbReference>
<organism evidence="6 7">
    <name type="scientific">Coptotermes formosanus</name>
    <name type="common">Formosan subterranean termite</name>
    <dbReference type="NCBI Taxonomy" id="36987"/>
    <lineage>
        <taxon>Eukaryota</taxon>
        <taxon>Metazoa</taxon>
        <taxon>Ecdysozoa</taxon>
        <taxon>Arthropoda</taxon>
        <taxon>Hexapoda</taxon>
        <taxon>Insecta</taxon>
        <taxon>Pterygota</taxon>
        <taxon>Neoptera</taxon>
        <taxon>Polyneoptera</taxon>
        <taxon>Dictyoptera</taxon>
        <taxon>Blattodea</taxon>
        <taxon>Blattoidea</taxon>
        <taxon>Termitoidae</taxon>
        <taxon>Rhinotermitidae</taxon>
        <taxon>Coptotermes</taxon>
    </lineage>
</organism>
<dbReference type="Pfam" id="PF01974">
    <property type="entry name" value="tRNA_int_endo"/>
    <property type="match status" value="1"/>
</dbReference>
<comment type="catalytic activity">
    <reaction evidence="3">
        <text>pretRNA = a 3'-half-tRNA molecule with a 5'-OH end + a 5'-half-tRNA molecule with a 2',3'-cyclic phosphate end + an intron with a 2',3'-cyclic phosphate and a 5'-hydroxyl terminus.</text>
        <dbReference type="EC" id="4.6.1.16"/>
    </reaction>
</comment>
<evidence type="ECO:0000313" key="6">
    <source>
        <dbReference type="EMBL" id="GFG31736.1"/>
    </source>
</evidence>
<dbReference type="Gene3D" id="3.40.1350.10">
    <property type="match status" value="1"/>
</dbReference>
<feature type="compositionally biased region" description="Polar residues" evidence="4">
    <location>
        <begin position="200"/>
        <end position="217"/>
    </location>
</feature>
<evidence type="ECO:0000256" key="1">
    <source>
        <dbReference type="ARBA" id="ARBA00008078"/>
    </source>
</evidence>
<dbReference type="InParanoid" id="A0A6L2PH64"/>
<dbReference type="GO" id="GO:0000379">
    <property type="term" value="P:tRNA-type intron splice site recognition and cleavage"/>
    <property type="evidence" value="ECO:0007669"/>
    <property type="project" value="TreeGrafter"/>
</dbReference>
<dbReference type="EC" id="4.6.1.16" evidence="2"/>
<feature type="region of interest" description="Disordered" evidence="4">
    <location>
        <begin position="200"/>
        <end position="226"/>
    </location>
</feature>
<evidence type="ECO:0000259" key="5">
    <source>
        <dbReference type="Pfam" id="PF01974"/>
    </source>
</evidence>
<keyword evidence="7" id="KW-1185">Reference proteome</keyword>
<dbReference type="GO" id="GO:0000213">
    <property type="term" value="F:tRNA-intron lyase activity"/>
    <property type="evidence" value="ECO:0007669"/>
    <property type="project" value="UniProtKB-EC"/>
</dbReference>
<accession>A0A6L2PH64</accession>